<proteinExistence type="predicted"/>
<comment type="caution">
    <text evidence="2">The sequence shown here is derived from an EMBL/GenBank/DDBJ whole genome shotgun (WGS) entry which is preliminary data.</text>
</comment>
<feature type="compositionally biased region" description="Basic and acidic residues" evidence="1">
    <location>
        <begin position="18"/>
        <end position="29"/>
    </location>
</feature>
<evidence type="ECO:0000313" key="3">
    <source>
        <dbReference type="Proteomes" id="UP001175228"/>
    </source>
</evidence>
<dbReference type="AlphaFoldDB" id="A0AA39QAM4"/>
<protein>
    <recommendedName>
        <fullName evidence="4">Heterokaryon incompatibility domain-containing protein</fullName>
    </recommendedName>
</protein>
<name>A0AA39QAM4_9AGAR</name>
<evidence type="ECO:0000313" key="2">
    <source>
        <dbReference type="EMBL" id="KAK0499357.1"/>
    </source>
</evidence>
<feature type="region of interest" description="Disordered" evidence="1">
    <location>
        <begin position="1"/>
        <end position="31"/>
    </location>
</feature>
<keyword evidence="3" id="KW-1185">Reference proteome</keyword>
<evidence type="ECO:0008006" key="4">
    <source>
        <dbReference type="Google" id="ProtNLM"/>
    </source>
</evidence>
<sequence length="568" mass="65460">MDIEREPHSSSVEASDDPGVKEHSDEKYDTASNITLSSLTEANREEATIPVLKQRSYRGSREVISSAQADTLCADLGVDRVLEKLNTTLGTSYALASVVSILHSYISQNFDFGTAYAYLRPYWSDILTVEHELSTLEEKDKEMRRNATVDGRITNRDVPPRRVWDLYANRVVPYWVARKYLWGISHAWVDDKDRVDVMTPINGYKWPVPIPKDANLNLIRIEMLNARSNYTLHKAEYAWLDVLCLRQEGGIGEALRVEEWKLDVPTIGRMYASAPNVVCYFNGLGRPLDLTLGDFKSDRCWFRRAWTLQEVTYHSIIGGELEQDIMENEVRREFDEKLASLQEIQRCGTTLDFASEMQHRVSTKPVDKVAGLVYLLQTDTIPIYDAEQSETDAWEVLMDVMEPWFRAELLFFFPEPGNGRKFWRPSWEQVMTSKLIARNFAWYPDRVHRMENKDVDYYEGYHIMSANVRGLGEMLDERNTRQGELAFNDITGTRHALKIVAEHGYLIPDGLYTLIGCIGRFPRSDLWVVGELRENGDFKKLSMVHSSDDEQVKLMYLALGQRVNIFLC</sequence>
<accession>A0AA39QAM4</accession>
<dbReference type="Proteomes" id="UP001175228">
    <property type="component" value="Unassembled WGS sequence"/>
</dbReference>
<organism evidence="2 3">
    <name type="scientific">Armillaria luteobubalina</name>
    <dbReference type="NCBI Taxonomy" id="153913"/>
    <lineage>
        <taxon>Eukaryota</taxon>
        <taxon>Fungi</taxon>
        <taxon>Dikarya</taxon>
        <taxon>Basidiomycota</taxon>
        <taxon>Agaricomycotina</taxon>
        <taxon>Agaricomycetes</taxon>
        <taxon>Agaricomycetidae</taxon>
        <taxon>Agaricales</taxon>
        <taxon>Marasmiineae</taxon>
        <taxon>Physalacriaceae</taxon>
        <taxon>Armillaria</taxon>
    </lineage>
</organism>
<reference evidence="2" key="1">
    <citation type="submission" date="2023-06" db="EMBL/GenBank/DDBJ databases">
        <authorList>
            <consortium name="Lawrence Berkeley National Laboratory"/>
            <person name="Ahrendt S."/>
            <person name="Sahu N."/>
            <person name="Indic B."/>
            <person name="Wong-Bajracharya J."/>
            <person name="Merenyi Z."/>
            <person name="Ke H.-M."/>
            <person name="Monk M."/>
            <person name="Kocsube S."/>
            <person name="Drula E."/>
            <person name="Lipzen A."/>
            <person name="Balint B."/>
            <person name="Henrissat B."/>
            <person name="Andreopoulos B."/>
            <person name="Martin F.M."/>
            <person name="Harder C.B."/>
            <person name="Rigling D."/>
            <person name="Ford K.L."/>
            <person name="Foster G.D."/>
            <person name="Pangilinan J."/>
            <person name="Papanicolaou A."/>
            <person name="Barry K."/>
            <person name="LaButti K."/>
            <person name="Viragh M."/>
            <person name="Koriabine M."/>
            <person name="Yan M."/>
            <person name="Riley R."/>
            <person name="Champramary S."/>
            <person name="Plett K.L."/>
            <person name="Tsai I.J."/>
            <person name="Slot J."/>
            <person name="Sipos G."/>
            <person name="Plett J."/>
            <person name="Nagy L.G."/>
            <person name="Grigoriev I.V."/>
        </authorList>
    </citation>
    <scope>NUCLEOTIDE SEQUENCE</scope>
    <source>
        <strain evidence="2">HWK02</strain>
    </source>
</reference>
<gene>
    <name evidence="2" type="ORF">EDD18DRAFT_1441000</name>
</gene>
<evidence type="ECO:0000256" key="1">
    <source>
        <dbReference type="SAM" id="MobiDB-lite"/>
    </source>
</evidence>
<dbReference type="EMBL" id="JAUEPU010000009">
    <property type="protein sequence ID" value="KAK0499357.1"/>
    <property type="molecule type" value="Genomic_DNA"/>
</dbReference>